<dbReference type="EMBL" id="BGZK01000125">
    <property type="protein sequence ID" value="GBP21015.1"/>
    <property type="molecule type" value="Genomic_DNA"/>
</dbReference>
<reference evidence="3 4" key="1">
    <citation type="journal article" date="2019" name="Commun. Biol.">
        <title>The bagworm genome reveals a unique fibroin gene that provides high tensile strength.</title>
        <authorList>
            <person name="Kono N."/>
            <person name="Nakamura H."/>
            <person name="Ohtoshi R."/>
            <person name="Tomita M."/>
            <person name="Numata K."/>
            <person name="Arakawa K."/>
        </authorList>
    </citation>
    <scope>NUCLEOTIDE SEQUENCE [LARGE SCALE GENOMIC DNA]</scope>
</reference>
<dbReference type="InterPro" id="IPR027351">
    <property type="entry name" value="(+)RNA_virus_helicase_core_dom"/>
</dbReference>
<dbReference type="Pfam" id="PF01443">
    <property type="entry name" value="Viral_helicase1"/>
    <property type="match status" value="1"/>
</dbReference>
<evidence type="ECO:0000313" key="3">
    <source>
        <dbReference type="EMBL" id="GBP21015.1"/>
    </source>
</evidence>
<sequence>MSVGYEKGNVEDYLGSIAASEKHKIVMYEDRGENLSFLHKYDPACSTTPIDSWGHPVKDPEEMSGSERLRKQIQAEKETKHREAKELAREQRPRPQKRVFDNRGQGKASTSKKITNDSPKSSPKPTKADLGEVKPPSLCLSRTERPHEERLPRLKRKLEENEGTIYNNKSSQYILGDARQNMAAYNDTCGLVYLDEQATKITGKAKYETPENDPIVENDQDYSETFTDWETPKITWINGVPGCGKTTWIVQEFDNKRDCIVTATIEAAEDLKRKLANRIGAEATTRVRTMASILVNGFKEHTHNRLLIDEAMMNHFGAIITAALLAKAKELLLIGDINQIPHIDRHNVFPMSYEKPNAVAKVSRELLRSYRNPMDVAYALNEIYSGIYSTQEGTRSLTMDGYDINKLSVSLPQTLYLAHTSWQNRAKSHGMRTRAEKVLVRSEKCQNLRRAIDDTPFLGRRCERIAEVHLPGDCGIFPVAHSREIREKPLTTHNYVSTWLRSQREESDTGRRALAAATVRHFGLPSVTINHGATEKKSTLRVVRKTYQVRSAVETSCKSVFAREGRLLRRPRPGTVSFHTFFGL</sequence>
<dbReference type="InterPro" id="IPR027417">
    <property type="entry name" value="P-loop_NTPase"/>
</dbReference>
<dbReference type="SUPFAM" id="SSF52540">
    <property type="entry name" value="P-loop containing nucleoside triphosphate hydrolases"/>
    <property type="match status" value="1"/>
</dbReference>
<feature type="compositionally biased region" description="Basic and acidic residues" evidence="1">
    <location>
        <begin position="142"/>
        <end position="151"/>
    </location>
</feature>
<keyword evidence="4" id="KW-1185">Reference proteome</keyword>
<evidence type="ECO:0000256" key="1">
    <source>
        <dbReference type="SAM" id="MobiDB-lite"/>
    </source>
</evidence>
<feature type="region of interest" description="Disordered" evidence="1">
    <location>
        <begin position="48"/>
        <end position="151"/>
    </location>
</feature>
<accession>A0A4C1U3P8</accession>
<evidence type="ECO:0000313" key="4">
    <source>
        <dbReference type="Proteomes" id="UP000299102"/>
    </source>
</evidence>
<evidence type="ECO:0000259" key="2">
    <source>
        <dbReference type="PROSITE" id="PS51657"/>
    </source>
</evidence>
<dbReference type="Proteomes" id="UP000299102">
    <property type="component" value="Unassembled WGS sequence"/>
</dbReference>
<gene>
    <name evidence="3" type="ORF">EVAR_11046_1</name>
</gene>
<dbReference type="Gene3D" id="3.40.50.300">
    <property type="entry name" value="P-loop containing nucleotide triphosphate hydrolases"/>
    <property type="match status" value="1"/>
</dbReference>
<organism evidence="3 4">
    <name type="scientific">Eumeta variegata</name>
    <name type="common">Bagworm moth</name>
    <name type="synonym">Eumeta japonica</name>
    <dbReference type="NCBI Taxonomy" id="151549"/>
    <lineage>
        <taxon>Eukaryota</taxon>
        <taxon>Metazoa</taxon>
        <taxon>Ecdysozoa</taxon>
        <taxon>Arthropoda</taxon>
        <taxon>Hexapoda</taxon>
        <taxon>Insecta</taxon>
        <taxon>Pterygota</taxon>
        <taxon>Neoptera</taxon>
        <taxon>Endopterygota</taxon>
        <taxon>Lepidoptera</taxon>
        <taxon>Glossata</taxon>
        <taxon>Ditrysia</taxon>
        <taxon>Tineoidea</taxon>
        <taxon>Psychidae</taxon>
        <taxon>Oiketicinae</taxon>
        <taxon>Eumeta</taxon>
    </lineage>
</organism>
<comment type="caution">
    <text evidence="3">The sequence shown here is derived from an EMBL/GenBank/DDBJ whole genome shotgun (WGS) entry which is preliminary data.</text>
</comment>
<feature type="compositionally biased region" description="Polar residues" evidence="1">
    <location>
        <begin position="107"/>
        <end position="124"/>
    </location>
</feature>
<protein>
    <recommendedName>
        <fullName evidence="2">(+)RNA virus helicase C-terminal domain-containing protein</fullName>
    </recommendedName>
</protein>
<feature type="compositionally biased region" description="Basic and acidic residues" evidence="1">
    <location>
        <begin position="56"/>
        <end position="101"/>
    </location>
</feature>
<feature type="domain" description="(+)RNA virus helicase C-terminal" evidence="2">
    <location>
        <begin position="204"/>
        <end position="584"/>
    </location>
</feature>
<dbReference type="OrthoDB" id="9995375at2759"/>
<name>A0A4C1U3P8_EUMVA</name>
<dbReference type="GO" id="GO:0005524">
    <property type="term" value="F:ATP binding"/>
    <property type="evidence" value="ECO:0007669"/>
    <property type="project" value="InterPro"/>
</dbReference>
<proteinExistence type="predicted"/>
<dbReference type="PROSITE" id="PS51657">
    <property type="entry name" value="PSRV_HELICASE"/>
    <property type="match status" value="1"/>
</dbReference>
<dbReference type="AlphaFoldDB" id="A0A4C1U3P8"/>